<protein>
    <submittedName>
        <fullName evidence="2">Uncharacterized protein</fullName>
    </submittedName>
</protein>
<evidence type="ECO:0000313" key="2">
    <source>
        <dbReference type="EMBL" id="GAI76638.1"/>
    </source>
</evidence>
<organism evidence="2">
    <name type="scientific">marine sediment metagenome</name>
    <dbReference type="NCBI Taxonomy" id="412755"/>
    <lineage>
        <taxon>unclassified sequences</taxon>
        <taxon>metagenomes</taxon>
        <taxon>ecological metagenomes</taxon>
    </lineage>
</organism>
<reference evidence="2" key="1">
    <citation type="journal article" date="2014" name="Front. Microbiol.">
        <title>High frequency of phylogenetically diverse reductive dehalogenase-homologous genes in deep subseafloor sedimentary metagenomes.</title>
        <authorList>
            <person name="Kawai M."/>
            <person name="Futagami T."/>
            <person name="Toyoda A."/>
            <person name="Takaki Y."/>
            <person name="Nishi S."/>
            <person name="Hori S."/>
            <person name="Arai W."/>
            <person name="Tsubouchi T."/>
            <person name="Morono Y."/>
            <person name="Uchiyama I."/>
            <person name="Ito T."/>
            <person name="Fujiyama A."/>
            <person name="Inagaki F."/>
            <person name="Takami H."/>
        </authorList>
    </citation>
    <scope>NUCLEOTIDE SEQUENCE</scope>
    <source>
        <strain evidence="2">Expedition CK06-06</strain>
    </source>
</reference>
<evidence type="ECO:0000256" key="1">
    <source>
        <dbReference type="SAM" id="MobiDB-lite"/>
    </source>
</evidence>
<dbReference type="AlphaFoldDB" id="X1R7X1"/>
<dbReference type="EMBL" id="BARW01010467">
    <property type="protein sequence ID" value="GAI76638.1"/>
    <property type="molecule type" value="Genomic_DNA"/>
</dbReference>
<sequence length="61" mass="7077">MWLQWICSKIPFDLSIIKVENLSRKYGISRQKEKASYGTSGDELDNIFEKTSPMAKRRKGP</sequence>
<proteinExistence type="predicted"/>
<gene>
    <name evidence="2" type="ORF">S12H4_20599</name>
</gene>
<accession>X1R7X1</accession>
<feature type="region of interest" description="Disordered" evidence="1">
    <location>
        <begin position="37"/>
        <end position="61"/>
    </location>
</feature>
<name>X1R7X1_9ZZZZ</name>
<comment type="caution">
    <text evidence="2">The sequence shown here is derived from an EMBL/GenBank/DDBJ whole genome shotgun (WGS) entry which is preliminary data.</text>
</comment>